<evidence type="ECO:0000313" key="2">
    <source>
        <dbReference type="Proteomes" id="UP000316008"/>
    </source>
</evidence>
<protein>
    <submittedName>
        <fullName evidence="1">Uncharacterized protein</fullName>
    </submittedName>
</protein>
<dbReference type="EMBL" id="VLPL01000002">
    <property type="protein sequence ID" value="TSJ46589.1"/>
    <property type="molecule type" value="Genomic_DNA"/>
</dbReference>
<sequence>MNKMVRNMGYFSLISILLVLSSCKKDPSILKVFVRSTNNELVSNAKVVIIGDVNSDPATPEYVDTVQTNTSGFAYFDMEEFFSKLGKKETTGYFDVLAKKDTDQGSGYIRCRAHITNVLTVYFEP</sequence>
<gene>
    <name evidence="1" type="ORF">FO442_05370</name>
</gene>
<reference evidence="1 2" key="1">
    <citation type="submission" date="2019-07" db="EMBL/GenBank/DDBJ databases">
        <authorList>
            <person name="Huq M.A."/>
        </authorList>
    </citation>
    <scope>NUCLEOTIDE SEQUENCE [LARGE SCALE GENOMIC DNA]</scope>
    <source>
        <strain evidence="1 2">MAH-3</strain>
    </source>
</reference>
<accession>A0A556N3E8</accession>
<dbReference type="RefSeq" id="WP_144332126.1">
    <property type="nucleotide sequence ID" value="NZ_VLPL01000002.1"/>
</dbReference>
<comment type="caution">
    <text evidence="1">The sequence shown here is derived from an EMBL/GenBank/DDBJ whole genome shotgun (WGS) entry which is preliminary data.</text>
</comment>
<name>A0A556N3E8_9FLAO</name>
<dbReference type="OrthoDB" id="1467546at2"/>
<organism evidence="1 2">
    <name type="scientific">Fluviicola chungangensis</name>
    <dbReference type="NCBI Taxonomy" id="2597671"/>
    <lineage>
        <taxon>Bacteria</taxon>
        <taxon>Pseudomonadati</taxon>
        <taxon>Bacteroidota</taxon>
        <taxon>Flavobacteriia</taxon>
        <taxon>Flavobacteriales</taxon>
        <taxon>Crocinitomicaceae</taxon>
        <taxon>Fluviicola</taxon>
    </lineage>
</organism>
<evidence type="ECO:0000313" key="1">
    <source>
        <dbReference type="EMBL" id="TSJ46589.1"/>
    </source>
</evidence>
<proteinExistence type="predicted"/>
<dbReference type="AlphaFoldDB" id="A0A556N3E8"/>
<dbReference type="PROSITE" id="PS51257">
    <property type="entry name" value="PROKAR_LIPOPROTEIN"/>
    <property type="match status" value="1"/>
</dbReference>
<keyword evidence="2" id="KW-1185">Reference proteome</keyword>
<dbReference type="Proteomes" id="UP000316008">
    <property type="component" value="Unassembled WGS sequence"/>
</dbReference>